<dbReference type="SMART" id="SM00185">
    <property type="entry name" value="ARM"/>
    <property type="match status" value="4"/>
</dbReference>
<dbReference type="SUPFAM" id="SSF48371">
    <property type="entry name" value="ARM repeat"/>
    <property type="match status" value="1"/>
</dbReference>
<evidence type="ECO:0000256" key="2">
    <source>
        <dbReference type="ARBA" id="ARBA00022448"/>
    </source>
</evidence>
<protein>
    <recommendedName>
        <fullName evidence="8">IBB domain-containing protein</fullName>
    </recommendedName>
</protein>
<evidence type="ECO:0008006" key="8">
    <source>
        <dbReference type="Google" id="ProtNLM"/>
    </source>
</evidence>
<keyword evidence="7" id="KW-1185">Reference proteome</keyword>
<reference evidence="6 7" key="1">
    <citation type="submission" date="2017-11" db="EMBL/GenBank/DDBJ databases">
        <title>De-novo sequencing of pomegranate (Punica granatum L.) genome.</title>
        <authorList>
            <person name="Akparov Z."/>
            <person name="Amiraslanov A."/>
            <person name="Hajiyeva S."/>
            <person name="Abbasov M."/>
            <person name="Kaur K."/>
            <person name="Hamwieh A."/>
            <person name="Solovyev V."/>
            <person name="Salamov A."/>
            <person name="Braich B."/>
            <person name="Kosarev P."/>
            <person name="Mahmoud A."/>
            <person name="Hajiyev E."/>
            <person name="Babayeva S."/>
            <person name="Izzatullayeva V."/>
            <person name="Mammadov A."/>
            <person name="Mammadov A."/>
            <person name="Sharifova S."/>
            <person name="Ojaghi J."/>
            <person name="Eynullazada K."/>
            <person name="Bayramov B."/>
            <person name="Abdulazimova A."/>
            <person name="Shahmuradov I."/>
        </authorList>
    </citation>
    <scope>NUCLEOTIDE SEQUENCE [LARGE SCALE GENOMIC DNA]</scope>
    <source>
        <strain evidence="7">cv. AG2017</strain>
        <tissue evidence="6">Leaf</tissue>
    </source>
</reference>
<comment type="caution">
    <text evidence="6">The sequence shown here is derived from an EMBL/GenBank/DDBJ whole genome shotgun (WGS) entry which is preliminary data.</text>
</comment>
<gene>
    <name evidence="6" type="ORF">CRG98_038925</name>
</gene>
<dbReference type="InterPro" id="IPR016024">
    <property type="entry name" value="ARM-type_fold"/>
</dbReference>
<dbReference type="PANTHER" id="PTHR23316">
    <property type="entry name" value="IMPORTIN ALPHA"/>
    <property type="match status" value="1"/>
</dbReference>
<dbReference type="InterPro" id="IPR000225">
    <property type="entry name" value="Armadillo"/>
</dbReference>
<accession>A0A2I0IAH5</accession>
<dbReference type="PROSITE" id="PS50176">
    <property type="entry name" value="ARM_REPEAT"/>
    <property type="match status" value="1"/>
</dbReference>
<proteinExistence type="inferred from homology"/>
<dbReference type="EMBL" id="PGOL01003508">
    <property type="protein sequence ID" value="PKI40670.1"/>
    <property type="molecule type" value="Genomic_DNA"/>
</dbReference>
<evidence type="ECO:0000256" key="4">
    <source>
        <dbReference type="ARBA" id="ARBA00022927"/>
    </source>
</evidence>
<dbReference type="InterPro" id="IPR011989">
    <property type="entry name" value="ARM-like"/>
</dbReference>
<dbReference type="GO" id="GO:0015031">
    <property type="term" value="P:protein transport"/>
    <property type="evidence" value="ECO:0007669"/>
    <property type="project" value="UniProtKB-KW"/>
</dbReference>
<evidence type="ECO:0000313" key="6">
    <source>
        <dbReference type="EMBL" id="PKI40670.1"/>
    </source>
</evidence>
<evidence type="ECO:0000256" key="1">
    <source>
        <dbReference type="ARBA" id="ARBA00010394"/>
    </source>
</evidence>
<dbReference type="STRING" id="22663.A0A2I0IAH5"/>
<keyword evidence="4" id="KW-0653">Protein transport</keyword>
<dbReference type="Gene3D" id="1.25.10.10">
    <property type="entry name" value="Leucine-rich Repeat Variant"/>
    <property type="match status" value="1"/>
</dbReference>
<evidence type="ECO:0000256" key="3">
    <source>
        <dbReference type="ARBA" id="ARBA00022737"/>
    </source>
</evidence>
<evidence type="ECO:0000256" key="5">
    <source>
        <dbReference type="PROSITE-ProRule" id="PRU00259"/>
    </source>
</evidence>
<comment type="similarity">
    <text evidence="1">Belongs to the importin alpha family.</text>
</comment>
<sequence length="329" mass="37013">MARLVIAPLPLLPQSVLECFPRILILPFLRRGRLGFSHCATTGPRQNLRLPEGLRVVGMEQQPGDALSCSLMEDSGPQKRQRVAAEDTVEARRKREARMAEVRRKTRSEWLRMESLRSIISGVWSGNSTSQREATKQFQECFLTKGSPSIEEVIKVATVWRFSEFLQKEDSPDLQVEAAWALTSFISNTLESATNMLPLEAVHASVKLLGSPNDDVREQAIWALGNIAWRSPAGRDLILTHGVLSQLFAQLDEDSKLSMKRTASWALTNFRRGDPPPRFEQVRSAFPALDWLFQSNDEEVLTDACWAFYNLIHGFPDKIGAIVDLGICH</sequence>
<organism evidence="6 7">
    <name type="scientific">Punica granatum</name>
    <name type="common">Pomegranate</name>
    <dbReference type="NCBI Taxonomy" id="22663"/>
    <lineage>
        <taxon>Eukaryota</taxon>
        <taxon>Viridiplantae</taxon>
        <taxon>Streptophyta</taxon>
        <taxon>Embryophyta</taxon>
        <taxon>Tracheophyta</taxon>
        <taxon>Spermatophyta</taxon>
        <taxon>Magnoliopsida</taxon>
        <taxon>eudicotyledons</taxon>
        <taxon>Gunneridae</taxon>
        <taxon>Pentapetalae</taxon>
        <taxon>rosids</taxon>
        <taxon>malvids</taxon>
        <taxon>Myrtales</taxon>
        <taxon>Lythraceae</taxon>
        <taxon>Punica</taxon>
    </lineage>
</organism>
<keyword evidence="2" id="KW-0813">Transport</keyword>
<dbReference type="AlphaFoldDB" id="A0A2I0IAH5"/>
<name>A0A2I0IAH5_PUNGR</name>
<keyword evidence="3" id="KW-0677">Repeat</keyword>
<evidence type="ECO:0000313" key="7">
    <source>
        <dbReference type="Proteomes" id="UP000233551"/>
    </source>
</evidence>
<dbReference type="Pfam" id="PF13513">
    <property type="entry name" value="HEAT_EZ"/>
    <property type="match status" value="1"/>
</dbReference>
<feature type="repeat" description="ARM" evidence="5">
    <location>
        <begin position="200"/>
        <end position="242"/>
    </location>
</feature>
<dbReference type="Proteomes" id="UP000233551">
    <property type="component" value="Unassembled WGS sequence"/>
</dbReference>